<evidence type="ECO:0000313" key="4">
    <source>
        <dbReference type="EMBL" id="ETR67933.1"/>
    </source>
</evidence>
<name>A0A1V1NZE3_9BACT</name>
<evidence type="ECO:0000259" key="3">
    <source>
        <dbReference type="PROSITE" id="PS50110"/>
    </source>
</evidence>
<feature type="non-terminal residue" evidence="4">
    <location>
        <position position="73"/>
    </location>
</feature>
<feature type="modified residue" description="4-aspartylphosphate" evidence="2">
    <location>
        <position position="56"/>
    </location>
</feature>
<gene>
    <name evidence="4" type="ORF">OMM_11058</name>
</gene>
<organism evidence="4 5">
    <name type="scientific">Candidatus Magnetoglobus multicellularis str. Araruama</name>
    <dbReference type="NCBI Taxonomy" id="890399"/>
    <lineage>
        <taxon>Bacteria</taxon>
        <taxon>Pseudomonadati</taxon>
        <taxon>Thermodesulfobacteriota</taxon>
        <taxon>Desulfobacteria</taxon>
        <taxon>Desulfobacterales</taxon>
        <taxon>Desulfobacteraceae</taxon>
        <taxon>Candidatus Magnetoglobus</taxon>
    </lineage>
</organism>
<dbReference type="GO" id="GO:0000160">
    <property type="term" value="P:phosphorelay signal transduction system"/>
    <property type="evidence" value="ECO:0007669"/>
    <property type="project" value="InterPro"/>
</dbReference>
<keyword evidence="1 2" id="KW-0597">Phosphoprotein</keyword>
<protein>
    <recommendedName>
        <fullName evidence="3">Response regulatory domain-containing protein</fullName>
    </recommendedName>
</protein>
<evidence type="ECO:0000256" key="2">
    <source>
        <dbReference type="PROSITE-ProRule" id="PRU00169"/>
    </source>
</evidence>
<dbReference type="Pfam" id="PF00072">
    <property type="entry name" value="Response_reg"/>
    <property type="match status" value="1"/>
</dbReference>
<dbReference type="SUPFAM" id="SSF52172">
    <property type="entry name" value="CheY-like"/>
    <property type="match status" value="1"/>
</dbReference>
<proteinExistence type="predicted"/>
<dbReference type="EMBL" id="ATBP01001151">
    <property type="protein sequence ID" value="ETR67933.1"/>
    <property type="molecule type" value="Genomic_DNA"/>
</dbReference>
<dbReference type="PANTHER" id="PTHR44591">
    <property type="entry name" value="STRESS RESPONSE REGULATOR PROTEIN 1"/>
    <property type="match status" value="1"/>
</dbReference>
<sequence>MAEQSKTLLVIDDDDINGIVLESLLKVHNIHCIQAENGRSGIQDAINFQPDVILLDIFMPDMNGFEILQQLKS</sequence>
<dbReference type="PANTHER" id="PTHR44591:SF3">
    <property type="entry name" value="RESPONSE REGULATORY DOMAIN-CONTAINING PROTEIN"/>
    <property type="match status" value="1"/>
</dbReference>
<feature type="domain" description="Response regulatory" evidence="3">
    <location>
        <begin position="7"/>
        <end position="73"/>
    </location>
</feature>
<dbReference type="InterPro" id="IPR001789">
    <property type="entry name" value="Sig_transdc_resp-reg_receiver"/>
</dbReference>
<evidence type="ECO:0000313" key="5">
    <source>
        <dbReference type="Proteomes" id="UP000189670"/>
    </source>
</evidence>
<dbReference type="AlphaFoldDB" id="A0A1V1NZE3"/>
<dbReference type="Proteomes" id="UP000189670">
    <property type="component" value="Unassembled WGS sequence"/>
</dbReference>
<accession>A0A1V1NZE3</accession>
<dbReference type="Gene3D" id="3.40.50.2300">
    <property type="match status" value="1"/>
</dbReference>
<comment type="caution">
    <text evidence="4">The sequence shown here is derived from an EMBL/GenBank/DDBJ whole genome shotgun (WGS) entry which is preliminary data.</text>
</comment>
<reference evidence="5" key="1">
    <citation type="submission" date="2012-11" db="EMBL/GenBank/DDBJ databases">
        <authorList>
            <person name="Lucero-Rivera Y.E."/>
            <person name="Tovar-Ramirez D."/>
        </authorList>
    </citation>
    <scope>NUCLEOTIDE SEQUENCE [LARGE SCALE GENOMIC DNA]</scope>
    <source>
        <strain evidence="5">Araruama</strain>
    </source>
</reference>
<dbReference type="PROSITE" id="PS50110">
    <property type="entry name" value="RESPONSE_REGULATORY"/>
    <property type="match status" value="1"/>
</dbReference>
<evidence type="ECO:0000256" key="1">
    <source>
        <dbReference type="ARBA" id="ARBA00022553"/>
    </source>
</evidence>
<dbReference type="InterPro" id="IPR011006">
    <property type="entry name" value="CheY-like_superfamily"/>
</dbReference>
<dbReference type="InterPro" id="IPR050595">
    <property type="entry name" value="Bact_response_regulator"/>
</dbReference>